<proteinExistence type="predicted"/>
<sequence>MTTTATPHIVTLIDSLRDARRTTSPEVALDSAGIRATLADGIYALLGEAQPTTPYVIRPSSFRRDVVTSSYTPFGRMRGALITQLMRLIAIGFPINDLFTDAVAAWRASEGASELVEVFAGLDDDERARLATEVVAHGVVLQQRLGTPPSSWLPRTAVRSAIRLGGGGVILRDHIDLVIGSANGVGSGVALIDITTSTLDESMERALRFHAVVETLKSGLAPRFVATLSTATGQLWRFNVDNELLHRGVDEILSTLDALVAGR</sequence>
<gene>
    <name evidence="1" type="ORF">UFOPK2958_00101</name>
</gene>
<dbReference type="AlphaFoldDB" id="A0A6J6VVA1"/>
<accession>A0A6J6VVA1</accession>
<reference evidence="1" key="1">
    <citation type="submission" date="2020-05" db="EMBL/GenBank/DDBJ databases">
        <authorList>
            <person name="Chiriac C."/>
            <person name="Salcher M."/>
            <person name="Ghai R."/>
            <person name="Kavagutti S V."/>
        </authorList>
    </citation>
    <scope>NUCLEOTIDE SEQUENCE</scope>
</reference>
<protein>
    <submittedName>
        <fullName evidence="1">Unannotated protein</fullName>
    </submittedName>
</protein>
<dbReference type="EMBL" id="CAFAAB010000005">
    <property type="protein sequence ID" value="CAB4774407.1"/>
    <property type="molecule type" value="Genomic_DNA"/>
</dbReference>
<organism evidence="1">
    <name type="scientific">freshwater metagenome</name>
    <dbReference type="NCBI Taxonomy" id="449393"/>
    <lineage>
        <taxon>unclassified sequences</taxon>
        <taxon>metagenomes</taxon>
        <taxon>ecological metagenomes</taxon>
    </lineage>
</organism>
<name>A0A6J6VVA1_9ZZZZ</name>
<evidence type="ECO:0000313" key="1">
    <source>
        <dbReference type="EMBL" id="CAB4774407.1"/>
    </source>
</evidence>